<dbReference type="Gene3D" id="6.10.170.10">
    <property type="match status" value="1"/>
</dbReference>
<dbReference type="GO" id="GO:0016787">
    <property type="term" value="F:hydrolase activity"/>
    <property type="evidence" value="ECO:0007669"/>
    <property type="project" value="UniProtKB-KW"/>
</dbReference>
<dbReference type="EMBL" id="LWAE01000005">
    <property type="protein sequence ID" value="KZL90216.1"/>
    <property type="molecule type" value="Genomic_DNA"/>
</dbReference>
<dbReference type="SUPFAM" id="SSF52266">
    <property type="entry name" value="SGNH hydrolase"/>
    <property type="match status" value="1"/>
</dbReference>
<protein>
    <recommendedName>
        <fullName evidence="2">Sialate O-acetylesterase domain-containing protein</fullName>
    </recommendedName>
</protein>
<dbReference type="Proteomes" id="UP000076603">
    <property type="component" value="Unassembled WGS sequence"/>
</dbReference>
<evidence type="ECO:0000259" key="2">
    <source>
        <dbReference type="Pfam" id="PF03629"/>
    </source>
</evidence>
<keyword evidence="4" id="KW-1185">Reference proteome</keyword>
<keyword evidence="1" id="KW-0378">Hydrolase</keyword>
<dbReference type="PATRIC" id="fig|1121326.3.peg.4035"/>
<evidence type="ECO:0000256" key="1">
    <source>
        <dbReference type="ARBA" id="ARBA00022801"/>
    </source>
</evidence>
<name>A0A161X7U4_9CLOT</name>
<comment type="caution">
    <text evidence="3">The sequence shown here is derived from an EMBL/GenBank/DDBJ whole genome shotgun (WGS) entry which is preliminary data.</text>
</comment>
<reference evidence="3 4" key="1">
    <citation type="submission" date="2016-04" db="EMBL/GenBank/DDBJ databases">
        <title>Genome sequence of Clostridium magnum DSM 2767.</title>
        <authorList>
            <person name="Poehlein A."/>
            <person name="Uhlig R."/>
            <person name="Fischer R."/>
            <person name="Bahl H."/>
            <person name="Daniel R."/>
        </authorList>
    </citation>
    <scope>NUCLEOTIDE SEQUENCE [LARGE SCALE GENOMIC DNA]</scope>
    <source>
        <strain evidence="3 4">DSM 2767</strain>
    </source>
</reference>
<proteinExistence type="predicted"/>
<evidence type="ECO:0000313" key="3">
    <source>
        <dbReference type="EMBL" id="KZL90216.1"/>
    </source>
</evidence>
<dbReference type="STRING" id="1121326.CLMAG_39870"/>
<dbReference type="Gene3D" id="3.40.50.1110">
    <property type="entry name" value="SGNH hydrolase"/>
    <property type="match status" value="1"/>
</dbReference>
<organism evidence="3 4">
    <name type="scientific">Clostridium magnum DSM 2767</name>
    <dbReference type="NCBI Taxonomy" id="1121326"/>
    <lineage>
        <taxon>Bacteria</taxon>
        <taxon>Bacillati</taxon>
        <taxon>Bacillota</taxon>
        <taxon>Clostridia</taxon>
        <taxon>Eubacteriales</taxon>
        <taxon>Clostridiaceae</taxon>
        <taxon>Clostridium</taxon>
    </lineage>
</organism>
<dbReference type="AlphaFoldDB" id="A0A161X7U4"/>
<evidence type="ECO:0000313" key="4">
    <source>
        <dbReference type="Proteomes" id="UP000076603"/>
    </source>
</evidence>
<gene>
    <name evidence="3" type="ORF">CLMAG_39870</name>
</gene>
<dbReference type="InterPro" id="IPR036514">
    <property type="entry name" value="SGNH_hydro_sf"/>
</dbReference>
<dbReference type="Pfam" id="PF03629">
    <property type="entry name" value="SASA"/>
    <property type="match status" value="1"/>
</dbReference>
<feature type="domain" description="Sialate O-acetylesterase" evidence="2">
    <location>
        <begin position="46"/>
        <end position="146"/>
    </location>
</feature>
<accession>A0A161X7U4</accession>
<sequence length="203" mass="23090">MLYVRSCVLRVKNGSRNNWHIHHGAVADEAFAHLSLSVPVEGDSVNGNYKVYYKKLLSIIEALRKELNAPDIPIIIGGLGDFLGKEGFGKRCTEYNFINQELEKFAFEQDNCYFVTASGLTSNPDGIHIDAISQRKFGLRYFEAFSNKQHVLEPLINENELLNVNYARPHTKTENIYMISLDFALGKISYDEFQSQFMQISKG</sequence>
<dbReference type="InterPro" id="IPR005181">
    <property type="entry name" value="SASA"/>
</dbReference>